<comment type="caution">
    <text evidence="4">The sequence shown here is derived from an EMBL/GenBank/DDBJ whole genome shotgun (WGS) entry which is preliminary data.</text>
</comment>
<dbReference type="PRINTS" id="PR00081">
    <property type="entry name" value="GDHRDH"/>
</dbReference>
<organism evidence="4 5">
    <name type="scientific">Tepidiforma thermophila (strain KCTC 52669 / CGMCC 1.13589 / G233)</name>
    <dbReference type="NCBI Taxonomy" id="2761530"/>
    <lineage>
        <taxon>Bacteria</taxon>
        <taxon>Bacillati</taxon>
        <taxon>Chloroflexota</taxon>
        <taxon>Tepidiformia</taxon>
        <taxon>Tepidiformales</taxon>
        <taxon>Tepidiformaceae</taxon>
        <taxon>Tepidiforma</taxon>
    </lineage>
</organism>
<evidence type="ECO:0000313" key="5">
    <source>
        <dbReference type="Proteomes" id="UP000223071"/>
    </source>
</evidence>
<dbReference type="FunFam" id="3.40.50.720:FF:000084">
    <property type="entry name" value="Short-chain dehydrogenase reductase"/>
    <property type="match status" value="1"/>
</dbReference>
<keyword evidence="5" id="KW-1185">Reference proteome</keyword>
<dbReference type="InterPro" id="IPR020904">
    <property type="entry name" value="Sc_DH/Rdtase_CS"/>
</dbReference>
<reference evidence="4 5" key="1">
    <citation type="submission" date="2017-09" db="EMBL/GenBank/DDBJ databases">
        <title>Sequencing the genomes of two abundant thermophiles in Great Basin hot springs: Thermocrinis jamiesonii and novel Chloroflexi Thermoflexus hugenholtzii.</title>
        <authorList>
            <person name="Hedlund B."/>
        </authorList>
    </citation>
    <scope>NUCLEOTIDE SEQUENCE [LARGE SCALE GENOMIC DNA]</scope>
    <source>
        <strain evidence="4 5">G233</strain>
    </source>
</reference>
<dbReference type="Proteomes" id="UP000223071">
    <property type="component" value="Unassembled WGS sequence"/>
</dbReference>
<evidence type="ECO:0000256" key="2">
    <source>
        <dbReference type="ARBA" id="ARBA00023002"/>
    </source>
</evidence>
<gene>
    <name evidence="4" type="ORF">A9A59_0809</name>
</gene>
<comment type="similarity">
    <text evidence="1 3">Belongs to the short-chain dehydrogenases/reductases (SDR) family.</text>
</comment>
<dbReference type="InterPro" id="IPR050259">
    <property type="entry name" value="SDR"/>
</dbReference>
<dbReference type="RefSeq" id="WP_098503056.1">
    <property type="nucleotide sequence ID" value="NZ_PDJQ01000001.1"/>
</dbReference>
<dbReference type="Pfam" id="PF00106">
    <property type="entry name" value="adh_short"/>
    <property type="match status" value="1"/>
</dbReference>
<dbReference type="SUPFAM" id="SSF51735">
    <property type="entry name" value="NAD(P)-binding Rossmann-fold domains"/>
    <property type="match status" value="1"/>
</dbReference>
<dbReference type="PANTHER" id="PTHR42879">
    <property type="entry name" value="3-OXOACYL-(ACYL-CARRIER-PROTEIN) REDUCTASE"/>
    <property type="match status" value="1"/>
</dbReference>
<dbReference type="InterPro" id="IPR002347">
    <property type="entry name" value="SDR_fam"/>
</dbReference>
<dbReference type="PRINTS" id="PR00080">
    <property type="entry name" value="SDRFAMILY"/>
</dbReference>
<dbReference type="GO" id="GO:0032787">
    <property type="term" value="P:monocarboxylic acid metabolic process"/>
    <property type="evidence" value="ECO:0007669"/>
    <property type="project" value="UniProtKB-ARBA"/>
</dbReference>
<dbReference type="GO" id="GO:0016491">
    <property type="term" value="F:oxidoreductase activity"/>
    <property type="evidence" value="ECO:0007669"/>
    <property type="project" value="UniProtKB-KW"/>
</dbReference>
<dbReference type="EMBL" id="PDJQ01000001">
    <property type="protein sequence ID" value="PFG73608.1"/>
    <property type="molecule type" value="Genomic_DNA"/>
</dbReference>
<accession>A0A2A9HCV1</accession>
<dbReference type="Gene3D" id="3.40.50.720">
    <property type="entry name" value="NAD(P)-binding Rossmann-like Domain"/>
    <property type="match status" value="1"/>
</dbReference>
<evidence type="ECO:0000256" key="3">
    <source>
        <dbReference type="RuleBase" id="RU000363"/>
    </source>
</evidence>
<dbReference type="CDD" id="cd05233">
    <property type="entry name" value="SDR_c"/>
    <property type="match status" value="1"/>
</dbReference>
<keyword evidence="2" id="KW-0560">Oxidoreductase</keyword>
<protein>
    <submittedName>
        <fullName evidence="4">3-hydroxybutyrate dehydrogenase</fullName>
    </submittedName>
</protein>
<sequence length="261" mass="27146">MQVLEGKVAAVTGGSRGIGRGLVEAFLREGAMVAFNGRDAKKGEQALAELCAGDRAVFVQGDARNSADVKRLVDTAVERWGRLDIMVNNAGGITRPAPIAHLDDDAWENDIRWNLGGVFYGTKWALQQMIPRGWGRIINISSVEGKQGAAGMAGYVAAKHGVNGLTKTTALEVGRLGITCNAICPGLIITDAVRDSGDATAKAMGLSGLDEMVEKIFKAKTATGEINTVEQVAAVALLLASEAGAGITGACISVDCGTAQY</sequence>
<proteinExistence type="inferred from homology"/>
<dbReference type="PROSITE" id="PS00061">
    <property type="entry name" value="ADH_SHORT"/>
    <property type="match status" value="1"/>
</dbReference>
<dbReference type="PANTHER" id="PTHR42879:SF2">
    <property type="entry name" value="3-OXOACYL-[ACYL-CARRIER-PROTEIN] REDUCTASE FABG"/>
    <property type="match status" value="1"/>
</dbReference>
<dbReference type="InterPro" id="IPR036291">
    <property type="entry name" value="NAD(P)-bd_dom_sf"/>
</dbReference>
<dbReference type="AlphaFoldDB" id="A0A2A9HCV1"/>
<evidence type="ECO:0000313" key="4">
    <source>
        <dbReference type="EMBL" id="PFG73608.1"/>
    </source>
</evidence>
<evidence type="ECO:0000256" key="1">
    <source>
        <dbReference type="ARBA" id="ARBA00006484"/>
    </source>
</evidence>
<name>A0A2A9HCV1_TEPT2</name>